<accession>A0A378WUQ9</accession>
<dbReference type="Pfam" id="PF14325">
    <property type="entry name" value="DUF4383"/>
    <property type="match status" value="1"/>
</dbReference>
<keyword evidence="1" id="KW-1133">Transmembrane helix</keyword>
<evidence type="ECO:0000313" key="2">
    <source>
        <dbReference type="EMBL" id="SUA44996.1"/>
    </source>
</evidence>
<keyword evidence="1" id="KW-0472">Membrane</keyword>
<sequence>MRPDINTEEPVVLFTAFRAHALRYVNSVLETPLQFFVFAVGAWFTTNGVIAFGIYPDMAVGGSMTSCTINFLGFIPVTVNGWHALFHLITGLAGLAAAPTRSRSLTYAWVCGLFYLLVAALGFTSGDHVLHMMAVDTFGSVVHTIEGVVIVGVAARAETRRS</sequence>
<name>A0A378WUQ9_9NOCA</name>
<evidence type="ECO:0000256" key="1">
    <source>
        <dbReference type="SAM" id="Phobius"/>
    </source>
</evidence>
<dbReference type="EMBL" id="UGRU01000001">
    <property type="protein sequence ID" value="SUA44996.1"/>
    <property type="molecule type" value="Genomic_DNA"/>
</dbReference>
<reference evidence="2 3" key="1">
    <citation type="submission" date="2018-06" db="EMBL/GenBank/DDBJ databases">
        <authorList>
            <consortium name="Pathogen Informatics"/>
            <person name="Doyle S."/>
        </authorList>
    </citation>
    <scope>NUCLEOTIDE SEQUENCE [LARGE SCALE GENOMIC DNA]</scope>
    <source>
        <strain evidence="2 3">NCTC13184</strain>
    </source>
</reference>
<evidence type="ECO:0000313" key="3">
    <source>
        <dbReference type="Proteomes" id="UP000255082"/>
    </source>
</evidence>
<protein>
    <recommendedName>
        <fullName evidence="4">DUF4383 domain-containing protein</fullName>
    </recommendedName>
</protein>
<feature type="transmembrane region" description="Helical" evidence="1">
    <location>
        <begin position="105"/>
        <end position="123"/>
    </location>
</feature>
<gene>
    <name evidence="2" type="ORF">NCTC13184_03518</name>
</gene>
<dbReference type="AlphaFoldDB" id="A0A378WUQ9"/>
<dbReference type="Proteomes" id="UP000255082">
    <property type="component" value="Unassembled WGS sequence"/>
</dbReference>
<proteinExistence type="predicted"/>
<keyword evidence="1" id="KW-0812">Transmembrane</keyword>
<evidence type="ECO:0008006" key="4">
    <source>
        <dbReference type="Google" id="ProtNLM"/>
    </source>
</evidence>
<feature type="transmembrane region" description="Helical" evidence="1">
    <location>
        <begin position="33"/>
        <end position="55"/>
    </location>
</feature>
<organism evidence="2 3">
    <name type="scientific">Nocardia africana</name>
    <dbReference type="NCBI Taxonomy" id="134964"/>
    <lineage>
        <taxon>Bacteria</taxon>
        <taxon>Bacillati</taxon>
        <taxon>Actinomycetota</taxon>
        <taxon>Actinomycetes</taxon>
        <taxon>Mycobacteriales</taxon>
        <taxon>Nocardiaceae</taxon>
        <taxon>Nocardia</taxon>
    </lineage>
</organism>
<feature type="transmembrane region" description="Helical" evidence="1">
    <location>
        <begin position="81"/>
        <end position="98"/>
    </location>
</feature>
<feature type="transmembrane region" description="Helical" evidence="1">
    <location>
        <begin position="129"/>
        <end position="155"/>
    </location>
</feature>